<evidence type="ECO:0000259" key="2">
    <source>
        <dbReference type="Pfam" id="PF25470"/>
    </source>
</evidence>
<sequence>MKKLLVFSFVAIFLMMAAGAQGTNGGTGKWLQPPDMEYGVNIKSTESEPIVADDWKCEDPREIVNVHFWGSYIGWERENPEPPLPPPGVNAFIIRIYKDVPAGADPDFPYSHPGELLYEKRVTEFKERYYGTITHPDETYEHKFYYSLDLPEPFYQREGTVYWISIAAVMPDGSEFPWGWETSTAHWNDNACRYWFYNNYWEEILPSQLPSWYQEHYRTVDMAFELTVEFEPPPPLEPIKWQQRPDMEQGANIISIPIMPSQKNPVERGTVADDWLCLDASPVSDLHFWGSYPGWEEQNPGPPMTPPPGVEAFRIQVYSNAPATSPQDFSRPDKLLYEVWVKDFTETYVASIFHFWDEKWEHKYRYDLDLPRIFWQKRDKIYWLNISAIPKNPDYLWGWESSMDRWGDFAVKGWYLDPDNWWWEMIKHPYTGENIDMAFELTTCEGPIKWLQFPDMANGINILSLDPVVADDWLCIKGKPITEIHFWGSYLSCDGQVHWEQRNPGPPENPLPPTPGLSGFWISFHKNVPAGVDPDMRWSHPGELIKEIWVDFKDVKEIYWDSVPHSTGPDGLIWWEHKFYYIVRLEEPFKQEEGTIYWLNIGATPLPDSRWCWGWETSKDHWNDNAVQGSEEWWEELGASTIDFEDLILGTTYNCCGYKFTTSGIPVTLKKFQWSNGQWTSDGYTKVQDGGQAGGSGNEMWVNNVNLDFGFGVPLTHLSLLFGEYGGNVNIEINGDFRNVLNFSDINGLTIGGVLVTVVDFGGGKGGITLTGVINQFAIGGQELAIDNVEAPIDMAFALITKDDTKYCEGDFDRDGDVDGSDLAIFAADFGRTDCYFTGDCEGDFDYDGDVDGSDLAVFAADFGRTDCPCALNVP</sequence>
<keyword evidence="1" id="KW-0732">Signal</keyword>
<protein>
    <recommendedName>
        <fullName evidence="2">DUF7901 domain-containing protein</fullName>
    </recommendedName>
</protein>
<dbReference type="Proteomes" id="UP000070560">
    <property type="component" value="Chromosome"/>
</dbReference>
<evidence type="ECO:0000313" key="4">
    <source>
        <dbReference type="Proteomes" id="UP000070560"/>
    </source>
</evidence>
<dbReference type="InterPro" id="IPR036439">
    <property type="entry name" value="Dockerin_dom_sf"/>
</dbReference>
<dbReference type="EMBL" id="CP013015">
    <property type="protein sequence ID" value="AMM40421.1"/>
    <property type="molecule type" value="Genomic_DNA"/>
</dbReference>
<evidence type="ECO:0000256" key="1">
    <source>
        <dbReference type="SAM" id="SignalP"/>
    </source>
</evidence>
<dbReference type="AlphaFoldDB" id="A0A7U4QJF3"/>
<feature type="domain" description="DUF7901" evidence="2">
    <location>
        <begin position="29"/>
        <end position="227"/>
    </location>
</feature>
<feature type="domain" description="DUF7901" evidence="2">
    <location>
        <begin position="239"/>
        <end position="442"/>
    </location>
</feature>
<feature type="chain" id="PRO_5031263415" description="DUF7901 domain-containing protein" evidence="1">
    <location>
        <begin position="21"/>
        <end position="875"/>
    </location>
</feature>
<organism evidence="3 4">
    <name type="scientific">Desulfofervidus auxilii</name>
    <dbReference type="NCBI Taxonomy" id="1621989"/>
    <lineage>
        <taxon>Bacteria</taxon>
        <taxon>Pseudomonadati</taxon>
        <taxon>Thermodesulfobacteriota</taxon>
        <taxon>Candidatus Desulfofervidia</taxon>
        <taxon>Candidatus Desulfofervidales</taxon>
        <taxon>Candidatus Desulfofervidaceae</taxon>
        <taxon>Candidatus Desulfofervidus</taxon>
    </lineage>
</organism>
<keyword evidence="4" id="KW-1185">Reference proteome</keyword>
<proteinExistence type="predicted"/>
<dbReference type="Pfam" id="PF25470">
    <property type="entry name" value="DUF7901"/>
    <property type="match status" value="3"/>
</dbReference>
<feature type="signal peptide" evidence="1">
    <location>
        <begin position="1"/>
        <end position="20"/>
    </location>
</feature>
<dbReference type="RefSeq" id="WP_216638270.1">
    <property type="nucleotide sequence ID" value="NZ_CP013015.1"/>
</dbReference>
<dbReference type="Gene3D" id="1.10.1330.10">
    <property type="entry name" value="Dockerin domain"/>
    <property type="match status" value="1"/>
</dbReference>
<evidence type="ECO:0000313" key="3">
    <source>
        <dbReference type="EMBL" id="AMM40421.1"/>
    </source>
</evidence>
<dbReference type="GO" id="GO:0000272">
    <property type="term" value="P:polysaccharide catabolic process"/>
    <property type="evidence" value="ECO:0007669"/>
    <property type="project" value="InterPro"/>
</dbReference>
<dbReference type="InterPro" id="IPR057223">
    <property type="entry name" value="DUF7901"/>
</dbReference>
<dbReference type="KEGG" id="daw:HS1_000615"/>
<reference evidence="3 4" key="1">
    <citation type="submission" date="2015-10" db="EMBL/GenBank/DDBJ databases">
        <title>Candidatus Desulfofervidus auxilii, a hydrogenotrophic sulfate-reducing bacterium involved in the thermophilic anaerobic oxidation of methane.</title>
        <authorList>
            <person name="Krukenberg V."/>
            <person name="Richter M."/>
            <person name="Wegener G."/>
        </authorList>
    </citation>
    <scope>NUCLEOTIDE SEQUENCE [LARGE SCALE GENOMIC DNA]</scope>
    <source>
        <strain evidence="3 4">HS1</strain>
    </source>
</reference>
<feature type="domain" description="DUF7901" evidence="2">
    <location>
        <begin position="448"/>
        <end position="637"/>
    </location>
</feature>
<name>A0A7U4QJF3_DESA2</name>
<accession>A0A7U4QJF3</accession>
<dbReference type="InterPro" id="IPR018247">
    <property type="entry name" value="EF_Hand_1_Ca_BS"/>
</dbReference>
<dbReference type="PROSITE" id="PS00018">
    <property type="entry name" value="EF_HAND_1"/>
    <property type="match status" value="1"/>
</dbReference>
<gene>
    <name evidence="3" type="ORF">HS1_000615</name>
</gene>